<keyword evidence="4 5" id="KW-0472">Membrane</keyword>
<evidence type="ECO:0000256" key="3">
    <source>
        <dbReference type="ARBA" id="ARBA00022989"/>
    </source>
</evidence>
<feature type="transmembrane region" description="Helical" evidence="5">
    <location>
        <begin position="7"/>
        <end position="26"/>
    </location>
</feature>
<comment type="subcellular location">
    <subcellularLocation>
        <location evidence="1">Membrane</location>
        <topology evidence="1">Multi-pass membrane protein</topology>
    </subcellularLocation>
</comment>
<feature type="domain" description="EamA" evidence="6">
    <location>
        <begin position="6"/>
        <end position="133"/>
    </location>
</feature>
<dbReference type="PANTHER" id="PTHR32322:SF9">
    <property type="entry name" value="AMINO-ACID METABOLITE EFFLUX PUMP-RELATED"/>
    <property type="match status" value="1"/>
</dbReference>
<comment type="caution">
    <text evidence="7">The sequence shown here is derived from an EMBL/GenBank/DDBJ whole genome shotgun (WGS) entry which is preliminary data.</text>
</comment>
<gene>
    <name evidence="7" type="ORF">QTP81_16315</name>
</gene>
<feature type="transmembrane region" description="Helical" evidence="5">
    <location>
        <begin position="64"/>
        <end position="84"/>
    </location>
</feature>
<feature type="transmembrane region" description="Helical" evidence="5">
    <location>
        <begin position="121"/>
        <end position="140"/>
    </location>
</feature>
<dbReference type="SUPFAM" id="SSF103481">
    <property type="entry name" value="Multidrug resistance efflux transporter EmrE"/>
    <property type="match status" value="2"/>
</dbReference>
<keyword evidence="3 5" id="KW-1133">Transmembrane helix</keyword>
<sequence length="290" mass="31509">MTASSIFKLLLLGAIWGSSFLFMRAATPEFGVYALVEVRTVLATLFLAPFVLLRNQWRDVLTHWHHIAIIGVVNTAIPFCLFNYSSLHLEAGYNSILNATAPMFGALIAFVWLSDRLSRSAILGLFIGFFGVTQLSWAKVSEGDVSFLPIATALMATCCYGIAASYMKRYMSGIKPLAIAAGSQLFASIVLLPLAVLTWPSTSPSLDAWWQAITLAIACTGIAYILYFDLIANVGPARAITVAYLVPLFGVIWGAVFLSERLSMPVYLGGLCILLGVALTNGLVRQRRNT</sequence>
<organism evidence="7 8">
    <name type="scientific">Alteromonas arenosi</name>
    <dbReference type="NCBI Taxonomy" id="3055817"/>
    <lineage>
        <taxon>Bacteria</taxon>
        <taxon>Pseudomonadati</taxon>
        <taxon>Pseudomonadota</taxon>
        <taxon>Gammaproteobacteria</taxon>
        <taxon>Alteromonadales</taxon>
        <taxon>Alteromonadaceae</taxon>
        <taxon>Alteromonas/Salinimonas group</taxon>
        <taxon>Alteromonas</taxon>
    </lineage>
</organism>
<evidence type="ECO:0000256" key="2">
    <source>
        <dbReference type="ARBA" id="ARBA00022692"/>
    </source>
</evidence>
<dbReference type="EMBL" id="JAUCBP010000013">
    <property type="protein sequence ID" value="MDM7862171.1"/>
    <property type="molecule type" value="Genomic_DNA"/>
</dbReference>
<feature type="transmembrane region" description="Helical" evidence="5">
    <location>
        <begin position="177"/>
        <end position="196"/>
    </location>
</feature>
<evidence type="ECO:0000313" key="8">
    <source>
        <dbReference type="Proteomes" id="UP001234343"/>
    </source>
</evidence>
<accession>A0ABT7T188</accession>
<feature type="transmembrane region" description="Helical" evidence="5">
    <location>
        <begin position="146"/>
        <end position="165"/>
    </location>
</feature>
<evidence type="ECO:0000259" key="6">
    <source>
        <dbReference type="Pfam" id="PF00892"/>
    </source>
</evidence>
<dbReference type="RefSeq" id="WP_289366956.1">
    <property type="nucleotide sequence ID" value="NZ_JAUCBP010000013.1"/>
</dbReference>
<protein>
    <submittedName>
        <fullName evidence="7">DMT family transporter</fullName>
    </submittedName>
</protein>
<feature type="transmembrane region" description="Helical" evidence="5">
    <location>
        <begin position="96"/>
        <end position="114"/>
    </location>
</feature>
<reference evidence="7 8" key="1">
    <citation type="submission" date="2023-06" db="EMBL/GenBank/DDBJ databases">
        <title>Alteromonas sp. ASW11-36 isolated from intertidal sand.</title>
        <authorList>
            <person name="Li Y."/>
        </authorList>
    </citation>
    <scope>NUCLEOTIDE SEQUENCE [LARGE SCALE GENOMIC DNA]</scope>
    <source>
        <strain evidence="7 8">ASW11-36</strain>
    </source>
</reference>
<evidence type="ECO:0000256" key="5">
    <source>
        <dbReference type="SAM" id="Phobius"/>
    </source>
</evidence>
<feature type="transmembrane region" description="Helical" evidence="5">
    <location>
        <begin position="264"/>
        <end position="284"/>
    </location>
</feature>
<keyword evidence="2 5" id="KW-0812">Transmembrane</keyword>
<dbReference type="Pfam" id="PF00892">
    <property type="entry name" value="EamA"/>
    <property type="match status" value="2"/>
</dbReference>
<feature type="transmembrane region" description="Helical" evidence="5">
    <location>
        <begin position="239"/>
        <end position="258"/>
    </location>
</feature>
<proteinExistence type="predicted"/>
<evidence type="ECO:0000313" key="7">
    <source>
        <dbReference type="EMBL" id="MDM7862171.1"/>
    </source>
</evidence>
<feature type="transmembrane region" description="Helical" evidence="5">
    <location>
        <begin position="32"/>
        <end position="52"/>
    </location>
</feature>
<feature type="domain" description="EamA" evidence="6">
    <location>
        <begin position="150"/>
        <end position="281"/>
    </location>
</feature>
<evidence type="ECO:0000256" key="4">
    <source>
        <dbReference type="ARBA" id="ARBA00023136"/>
    </source>
</evidence>
<dbReference type="InterPro" id="IPR000620">
    <property type="entry name" value="EamA_dom"/>
</dbReference>
<feature type="transmembrane region" description="Helical" evidence="5">
    <location>
        <begin position="208"/>
        <end position="227"/>
    </location>
</feature>
<keyword evidence="8" id="KW-1185">Reference proteome</keyword>
<dbReference type="InterPro" id="IPR050638">
    <property type="entry name" value="AA-Vitamin_Transporters"/>
</dbReference>
<dbReference type="PANTHER" id="PTHR32322">
    <property type="entry name" value="INNER MEMBRANE TRANSPORTER"/>
    <property type="match status" value="1"/>
</dbReference>
<dbReference type="InterPro" id="IPR037185">
    <property type="entry name" value="EmrE-like"/>
</dbReference>
<evidence type="ECO:0000256" key="1">
    <source>
        <dbReference type="ARBA" id="ARBA00004141"/>
    </source>
</evidence>
<name>A0ABT7T188_9ALTE</name>
<dbReference type="Proteomes" id="UP001234343">
    <property type="component" value="Unassembled WGS sequence"/>
</dbReference>